<dbReference type="InterPro" id="IPR045002">
    <property type="entry name" value="Ech1-like"/>
</dbReference>
<dbReference type="InterPro" id="IPR001753">
    <property type="entry name" value="Enoyl-CoA_hydra/iso"/>
</dbReference>
<comment type="subcellular location">
    <subcellularLocation>
        <location evidence="1">Peroxisome</location>
    </subcellularLocation>
</comment>
<evidence type="ECO:0000256" key="8">
    <source>
        <dbReference type="ARBA" id="ARBA00023235"/>
    </source>
</evidence>
<comment type="similarity">
    <text evidence="3 9">Belongs to the enoyl-CoA hydratase/isomerase family.</text>
</comment>
<dbReference type="OrthoDB" id="14970at2759"/>
<keyword evidence="11" id="KW-1185">Reference proteome</keyword>
<name>A0A1Q9DFA3_SYMMI</name>
<dbReference type="AlphaFoldDB" id="A0A1Q9DFA3"/>
<evidence type="ECO:0000313" key="11">
    <source>
        <dbReference type="Proteomes" id="UP000186817"/>
    </source>
</evidence>
<evidence type="ECO:0000256" key="2">
    <source>
        <dbReference type="ARBA" id="ARBA00005005"/>
    </source>
</evidence>
<dbReference type="FunFam" id="3.90.226.10:FF:000024">
    <property type="entry name" value="Delta3,5-delta2,4-dienoyl-CoA isomerase"/>
    <property type="match status" value="1"/>
</dbReference>
<dbReference type="InterPro" id="IPR014748">
    <property type="entry name" value="Enoyl-CoA_hydra_C"/>
</dbReference>
<proteinExistence type="inferred from homology"/>
<comment type="caution">
    <text evidence="10">The sequence shown here is derived from an EMBL/GenBank/DDBJ whole genome shotgun (WGS) entry which is preliminary data.</text>
</comment>
<keyword evidence="6" id="KW-0443">Lipid metabolism</keyword>
<gene>
    <name evidence="10" type="primary">Ech1</name>
    <name evidence="10" type="ORF">AK812_SmicGene24256</name>
</gene>
<dbReference type="Proteomes" id="UP000186817">
    <property type="component" value="Unassembled WGS sequence"/>
</dbReference>
<keyword evidence="8 10" id="KW-0413">Isomerase</keyword>
<dbReference type="OMA" id="QYVAHVE"/>
<evidence type="ECO:0000256" key="9">
    <source>
        <dbReference type="RuleBase" id="RU003707"/>
    </source>
</evidence>
<keyword evidence="5" id="KW-0007">Acetylation</keyword>
<evidence type="ECO:0000256" key="3">
    <source>
        <dbReference type="ARBA" id="ARBA00005254"/>
    </source>
</evidence>
<comment type="pathway">
    <text evidence="2">Lipid metabolism; fatty acid beta-oxidation.</text>
</comment>
<dbReference type="UniPathway" id="UPA00659"/>
<dbReference type="Gene3D" id="1.10.12.10">
    <property type="entry name" value="Lyase 2-enoyl-coa Hydratase, Chain A, domain 2"/>
    <property type="match status" value="1"/>
</dbReference>
<dbReference type="InterPro" id="IPR029045">
    <property type="entry name" value="ClpP/crotonase-like_dom_sf"/>
</dbReference>
<keyword evidence="4" id="KW-0276">Fatty acid metabolism</keyword>
<evidence type="ECO:0000256" key="1">
    <source>
        <dbReference type="ARBA" id="ARBA00004275"/>
    </source>
</evidence>
<dbReference type="Pfam" id="PF00378">
    <property type="entry name" value="ECH_1"/>
    <property type="match status" value="1"/>
</dbReference>
<evidence type="ECO:0000256" key="4">
    <source>
        <dbReference type="ARBA" id="ARBA00022832"/>
    </source>
</evidence>
<dbReference type="GO" id="GO:0006635">
    <property type="term" value="P:fatty acid beta-oxidation"/>
    <property type="evidence" value="ECO:0007669"/>
    <property type="project" value="UniProtKB-UniPathway"/>
</dbReference>
<dbReference type="CDD" id="cd06558">
    <property type="entry name" value="crotonase-like"/>
    <property type="match status" value="1"/>
</dbReference>
<dbReference type="Gene3D" id="3.90.226.10">
    <property type="entry name" value="2-enoyl-CoA Hydratase, Chain A, domain 1"/>
    <property type="match status" value="1"/>
</dbReference>
<organism evidence="10 11">
    <name type="scientific">Symbiodinium microadriaticum</name>
    <name type="common">Dinoflagellate</name>
    <name type="synonym">Zooxanthella microadriatica</name>
    <dbReference type="NCBI Taxonomy" id="2951"/>
    <lineage>
        <taxon>Eukaryota</taxon>
        <taxon>Sar</taxon>
        <taxon>Alveolata</taxon>
        <taxon>Dinophyceae</taxon>
        <taxon>Suessiales</taxon>
        <taxon>Symbiodiniaceae</taxon>
        <taxon>Symbiodinium</taxon>
    </lineage>
</organism>
<sequence length="295" mass="31187">MAANRLEPFSRLTRLAVTEAAPHVLHVELQRPQKLNALDMAFWEEIRTCFEAIALDVDTRVVLLSGAGRCFCAGLDLGAAMAMFGGSSGAGQAESDVARKALRVRAMGKAWQASFTSLEACGKAVIGCMHGAVVGAGLEMITACDVRFCTEDAYFQAAEVDVGLAADVGGLQRLPKIIGNQSLVRELALSGRRMAAAEALQHGLVSRVCATKEAMLAEGLELAKTIAAKSPVATLGVKQFLNYARDHSVEESLDYAITWNMSMLQGSDMAVAAASMLQKSSPGFGNLPPPTPSKL</sequence>
<evidence type="ECO:0000256" key="6">
    <source>
        <dbReference type="ARBA" id="ARBA00023098"/>
    </source>
</evidence>
<evidence type="ECO:0000256" key="5">
    <source>
        <dbReference type="ARBA" id="ARBA00022990"/>
    </source>
</evidence>
<evidence type="ECO:0000256" key="7">
    <source>
        <dbReference type="ARBA" id="ARBA00023140"/>
    </source>
</evidence>
<evidence type="ECO:0000313" key="10">
    <source>
        <dbReference type="EMBL" id="OLP93815.1"/>
    </source>
</evidence>
<accession>A0A1Q9DFA3</accession>
<reference evidence="10 11" key="1">
    <citation type="submission" date="2016-02" db="EMBL/GenBank/DDBJ databases">
        <title>Genome analysis of coral dinoflagellate symbionts highlights evolutionary adaptations to a symbiotic lifestyle.</title>
        <authorList>
            <person name="Aranda M."/>
            <person name="Li Y."/>
            <person name="Liew Y.J."/>
            <person name="Baumgarten S."/>
            <person name="Simakov O."/>
            <person name="Wilson M."/>
            <person name="Piel J."/>
            <person name="Ashoor H."/>
            <person name="Bougouffa S."/>
            <person name="Bajic V.B."/>
            <person name="Ryu T."/>
            <person name="Ravasi T."/>
            <person name="Bayer T."/>
            <person name="Micklem G."/>
            <person name="Kim H."/>
            <person name="Bhak J."/>
            <person name="Lajeunesse T.C."/>
            <person name="Voolstra C.R."/>
        </authorList>
    </citation>
    <scope>NUCLEOTIDE SEQUENCE [LARGE SCALE GENOMIC DNA]</scope>
    <source>
        <strain evidence="10 11">CCMP2467</strain>
    </source>
</reference>
<dbReference type="GO" id="GO:0051750">
    <property type="term" value="F:delta(3,5)-delta(2,4)-dienoyl-CoA isomerase activity"/>
    <property type="evidence" value="ECO:0007669"/>
    <property type="project" value="TreeGrafter"/>
</dbReference>
<dbReference type="EMBL" id="LSRX01000568">
    <property type="protein sequence ID" value="OLP93815.1"/>
    <property type="molecule type" value="Genomic_DNA"/>
</dbReference>
<dbReference type="GO" id="GO:0005777">
    <property type="term" value="C:peroxisome"/>
    <property type="evidence" value="ECO:0007669"/>
    <property type="project" value="UniProtKB-SubCell"/>
</dbReference>
<dbReference type="FunFam" id="1.10.12.10:FF:000004">
    <property type="entry name" value="Delta3,5-delta2,4-dienoyl-CoA isomerase"/>
    <property type="match status" value="1"/>
</dbReference>
<dbReference type="SUPFAM" id="SSF52096">
    <property type="entry name" value="ClpP/crotonase"/>
    <property type="match status" value="1"/>
</dbReference>
<dbReference type="PANTHER" id="PTHR43149:SF1">
    <property type="entry name" value="DELTA(3,5)-DELTA(2,4)-DIENOYL-COA ISOMERASE, MITOCHONDRIAL"/>
    <property type="match status" value="1"/>
</dbReference>
<dbReference type="PANTHER" id="PTHR43149">
    <property type="entry name" value="ENOYL-COA HYDRATASE"/>
    <property type="match status" value="1"/>
</dbReference>
<dbReference type="InterPro" id="IPR018376">
    <property type="entry name" value="Enoyl-CoA_hyd/isom_CS"/>
</dbReference>
<keyword evidence="7" id="KW-0576">Peroxisome</keyword>
<dbReference type="PROSITE" id="PS00166">
    <property type="entry name" value="ENOYL_COA_HYDRATASE"/>
    <property type="match status" value="1"/>
</dbReference>
<dbReference type="GO" id="GO:0005739">
    <property type="term" value="C:mitochondrion"/>
    <property type="evidence" value="ECO:0007669"/>
    <property type="project" value="TreeGrafter"/>
</dbReference>
<protein>
    <submittedName>
        <fullName evidence="10">Delta(3,5)-Delta(2,4)-dienoyl-CoA isomerase, mitochondrial</fullName>
    </submittedName>
</protein>